<keyword evidence="2" id="KW-1185">Reference proteome</keyword>
<protein>
    <submittedName>
        <fullName evidence="1">12099_t:CDS:1</fullName>
    </submittedName>
</protein>
<dbReference type="Proteomes" id="UP000789375">
    <property type="component" value="Unassembled WGS sequence"/>
</dbReference>
<name>A0A9N9EP43_FUNMO</name>
<evidence type="ECO:0000313" key="1">
    <source>
        <dbReference type="EMBL" id="CAG8688278.1"/>
    </source>
</evidence>
<evidence type="ECO:0000313" key="2">
    <source>
        <dbReference type="Proteomes" id="UP000789375"/>
    </source>
</evidence>
<gene>
    <name evidence="1" type="ORF">FMOSSE_LOCUS13209</name>
</gene>
<sequence>DTNEDRLKNHKHGLSTVDLDGLEVAVWYNFPDMTNIGIATCYKRQPVTVLQ</sequence>
<dbReference type="AlphaFoldDB" id="A0A9N9EP43"/>
<accession>A0A9N9EP43</accession>
<comment type="caution">
    <text evidence="1">The sequence shown here is derived from an EMBL/GenBank/DDBJ whole genome shotgun (WGS) entry which is preliminary data.</text>
</comment>
<organism evidence="1 2">
    <name type="scientific">Funneliformis mosseae</name>
    <name type="common">Endomycorrhizal fungus</name>
    <name type="synonym">Glomus mosseae</name>
    <dbReference type="NCBI Taxonomy" id="27381"/>
    <lineage>
        <taxon>Eukaryota</taxon>
        <taxon>Fungi</taxon>
        <taxon>Fungi incertae sedis</taxon>
        <taxon>Mucoromycota</taxon>
        <taxon>Glomeromycotina</taxon>
        <taxon>Glomeromycetes</taxon>
        <taxon>Glomerales</taxon>
        <taxon>Glomeraceae</taxon>
        <taxon>Funneliformis</taxon>
    </lineage>
</organism>
<proteinExistence type="predicted"/>
<reference evidence="1" key="1">
    <citation type="submission" date="2021-06" db="EMBL/GenBank/DDBJ databases">
        <authorList>
            <person name="Kallberg Y."/>
            <person name="Tangrot J."/>
            <person name="Rosling A."/>
        </authorList>
    </citation>
    <scope>NUCLEOTIDE SEQUENCE</scope>
    <source>
        <strain evidence="1">87-6 pot B 2015</strain>
    </source>
</reference>
<dbReference type="EMBL" id="CAJVPP010007411">
    <property type="protein sequence ID" value="CAG8688278.1"/>
    <property type="molecule type" value="Genomic_DNA"/>
</dbReference>
<feature type="non-terminal residue" evidence="1">
    <location>
        <position position="1"/>
    </location>
</feature>